<proteinExistence type="predicted"/>
<dbReference type="InterPro" id="IPR000477">
    <property type="entry name" value="RT_dom"/>
</dbReference>
<reference evidence="3 4" key="1">
    <citation type="submission" date="2019-06" db="EMBL/GenBank/DDBJ databases">
        <title>Discovery of a novel chromosome fission-fusion reversal in muntjac.</title>
        <authorList>
            <person name="Mudd A.B."/>
            <person name="Bredeson J.V."/>
            <person name="Baum R."/>
            <person name="Hockemeyer D."/>
            <person name="Rokhsar D.S."/>
        </authorList>
    </citation>
    <scope>NUCLEOTIDE SEQUENCE [LARGE SCALE GENOMIC DNA]</scope>
    <source>
        <strain evidence="3">UCam_UCB_Mr</strain>
        <tissue evidence="3">Fibroblast cell line</tissue>
    </source>
</reference>
<comment type="caution">
    <text evidence="3">The sequence shown here is derived from an EMBL/GenBank/DDBJ whole genome shotgun (WGS) entry which is preliminary data.</text>
</comment>
<dbReference type="GO" id="GO:0003964">
    <property type="term" value="F:RNA-directed DNA polymerase activity"/>
    <property type="evidence" value="ECO:0007669"/>
    <property type="project" value="UniProtKB-EC"/>
</dbReference>
<accession>A0A5N3XC82</accession>
<dbReference type="PANTHER" id="PTHR47027">
    <property type="entry name" value="REVERSE TRANSCRIPTASE DOMAIN-CONTAINING PROTEIN"/>
    <property type="match status" value="1"/>
</dbReference>
<dbReference type="InterPro" id="IPR043502">
    <property type="entry name" value="DNA/RNA_pol_sf"/>
</dbReference>
<evidence type="ECO:0000259" key="2">
    <source>
        <dbReference type="PROSITE" id="PS50878"/>
    </source>
</evidence>
<dbReference type="EMBL" id="VCEB01000012">
    <property type="protein sequence ID" value="KAB0371608.1"/>
    <property type="molecule type" value="Genomic_DNA"/>
</dbReference>
<keyword evidence="4" id="KW-1185">Reference proteome</keyword>
<gene>
    <name evidence="3" type="ORF">FD755_016546</name>
</gene>
<dbReference type="Pfam" id="PF00078">
    <property type="entry name" value="RVT_1"/>
    <property type="match status" value="1"/>
</dbReference>
<organism evidence="3 4">
    <name type="scientific">Muntiacus reevesi</name>
    <name type="common">Reeves' muntjac</name>
    <name type="synonym">Cervus reevesi</name>
    <dbReference type="NCBI Taxonomy" id="9886"/>
    <lineage>
        <taxon>Eukaryota</taxon>
        <taxon>Metazoa</taxon>
        <taxon>Chordata</taxon>
        <taxon>Craniata</taxon>
        <taxon>Vertebrata</taxon>
        <taxon>Euteleostomi</taxon>
        <taxon>Mammalia</taxon>
        <taxon>Eutheria</taxon>
        <taxon>Laurasiatheria</taxon>
        <taxon>Artiodactyla</taxon>
        <taxon>Ruminantia</taxon>
        <taxon>Pecora</taxon>
        <taxon>Cervidae</taxon>
        <taxon>Muntiacinae</taxon>
        <taxon>Muntiacus</taxon>
    </lineage>
</organism>
<dbReference type="PROSITE" id="PS50878">
    <property type="entry name" value="RT_POL"/>
    <property type="match status" value="1"/>
</dbReference>
<dbReference type="EC" id="2.7.7.49" evidence="1"/>
<dbReference type="PANTHER" id="PTHR47027:SF8">
    <property type="entry name" value="RIBONUCLEASE H"/>
    <property type="match status" value="1"/>
</dbReference>
<sequence>MDLTEAEDVKKRWQEYTEELYKKDLHKPDNHNGVITHLEPDILECEVKWALESITMNKASGGDGIPVELFQILKDDAVKVLHSVCQQIWKTQQWPQDWKRSVFIPIPKKGNAKECSNYRTIALISHASKVMLKILQARLQQYVNCELPDVQAGFRKGRGTKDQNANICWIIKKAREFQKNICFCFIDYAKAFDCMGIPDHLTCLLRNLYAGQEATVRTGHGTTDWFQIGKGVCQGCILSPCLFNFNAEYIMRNAGLEEAQAGIKTAGEISIISKMQMTPPLWQRLKRN</sequence>
<dbReference type="Proteomes" id="UP000326062">
    <property type="component" value="Chromosome 12"/>
</dbReference>
<evidence type="ECO:0000313" key="4">
    <source>
        <dbReference type="Proteomes" id="UP000326062"/>
    </source>
</evidence>
<evidence type="ECO:0000313" key="3">
    <source>
        <dbReference type="EMBL" id="KAB0371608.1"/>
    </source>
</evidence>
<name>A0A5N3XC82_MUNRE</name>
<protein>
    <recommendedName>
        <fullName evidence="1">RNA-directed DNA polymerase</fullName>
        <ecNumber evidence="1">2.7.7.49</ecNumber>
    </recommendedName>
</protein>
<dbReference type="CDD" id="cd01650">
    <property type="entry name" value="RT_nLTR_like"/>
    <property type="match status" value="1"/>
</dbReference>
<dbReference type="SUPFAM" id="SSF56672">
    <property type="entry name" value="DNA/RNA polymerases"/>
    <property type="match status" value="1"/>
</dbReference>
<dbReference type="AlphaFoldDB" id="A0A5N3XC82"/>
<feature type="domain" description="Reverse transcriptase" evidence="2">
    <location>
        <begin position="87"/>
        <end position="288"/>
    </location>
</feature>
<evidence type="ECO:0000256" key="1">
    <source>
        <dbReference type="ARBA" id="ARBA00012493"/>
    </source>
</evidence>